<name>A0A3Q0SN75_AMPCI</name>
<keyword evidence="1" id="KW-0344">Guanine-nucleotide releasing factor</keyword>
<evidence type="ECO:0000313" key="4">
    <source>
        <dbReference type="Ensembl" id="ENSACIP00000026384.1"/>
    </source>
</evidence>
<organism evidence="4 5">
    <name type="scientific">Amphilophus citrinellus</name>
    <name type="common">Midas cichlid</name>
    <name type="synonym">Cichlasoma citrinellum</name>
    <dbReference type="NCBI Taxonomy" id="61819"/>
    <lineage>
        <taxon>Eukaryota</taxon>
        <taxon>Metazoa</taxon>
        <taxon>Chordata</taxon>
        <taxon>Craniata</taxon>
        <taxon>Vertebrata</taxon>
        <taxon>Euteleostomi</taxon>
        <taxon>Actinopterygii</taxon>
        <taxon>Neopterygii</taxon>
        <taxon>Teleostei</taxon>
        <taxon>Neoteleostei</taxon>
        <taxon>Acanthomorphata</taxon>
        <taxon>Ovalentaria</taxon>
        <taxon>Cichlomorphae</taxon>
        <taxon>Cichliformes</taxon>
        <taxon>Cichlidae</taxon>
        <taxon>New World cichlids</taxon>
        <taxon>Cichlasomatinae</taxon>
        <taxon>Heroini</taxon>
        <taxon>Amphilophus</taxon>
    </lineage>
</organism>
<sequence length="145" mass="16206">MVSRTSGNSCLIDYHCFRSQNPVQEWGEETEDGAVYGVTLRREPVPSSTKATEESPCSAFMQYRTCKVRRLKAATLELLVNHLLDSGCQEQDYSKIFLSTYRTFTSATKLIELKTCRPPSEPPSHNSMRSPTRSSGRCSCKGLAS</sequence>
<dbReference type="SUPFAM" id="SSF48366">
    <property type="entry name" value="Ras GEF"/>
    <property type="match status" value="1"/>
</dbReference>
<evidence type="ECO:0000256" key="2">
    <source>
        <dbReference type="SAM" id="MobiDB-lite"/>
    </source>
</evidence>
<dbReference type="AlphaFoldDB" id="A0A3Q0SN75"/>
<dbReference type="GeneTree" id="ENSGT00940000165438"/>
<dbReference type="Proteomes" id="UP000261340">
    <property type="component" value="Unplaced"/>
</dbReference>
<dbReference type="Gene3D" id="1.20.870.10">
    <property type="entry name" value="Son of sevenless (SoS) protein Chain: S domain 1"/>
    <property type="match status" value="1"/>
</dbReference>
<dbReference type="Pfam" id="PF00618">
    <property type="entry name" value="RasGEF_N"/>
    <property type="match status" value="1"/>
</dbReference>
<dbReference type="PROSITE" id="PS50212">
    <property type="entry name" value="RASGEF_NTER"/>
    <property type="match status" value="1"/>
</dbReference>
<reference evidence="4" key="1">
    <citation type="submission" date="2025-08" db="UniProtKB">
        <authorList>
            <consortium name="Ensembl"/>
        </authorList>
    </citation>
    <scope>IDENTIFICATION</scope>
</reference>
<dbReference type="InterPro" id="IPR023578">
    <property type="entry name" value="Ras_GEF_dom_sf"/>
</dbReference>
<reference evidence="4" key="2">
    <citation type="submission" date="2025-09" db="UniProtKB">
        <authorList>
            <consortium name="Ensembl"/>
        </authorList>
    </citation>
    <scope>IDENTIFICATION</scope>
</reference>
<feature type="compositionally biased region" description="Polar residues" evidence="2">
    <location>
        <begin position="123"/>
        <end position="137"/>
    </location>
</feature>
<evidence type="ECO:0000259" key="3">
    <source>
        <dbReference type="PROSITE" id="PS50212"/>
    </source>
</evidence>
<protein>
    <recommendedName>
        <fullName evidence="3">N-terminal Ras-GEF domain-containing protein</fullName>
    </recommendedName>
</protein>
<dbReference type="InterPro" id="IPR000651">
    <property type="entry name" value="Ras-like_Gua-exchang_fac_N"/>
</dbReference>
<evidence type="ECO:0000256" key="1">
    <source>
        <dbReference type="PROSITE-ProRule" id="PRU00135"/>
    </source>
</evidence>
<evidence type="ECO:0000313" key="5">
    <source>
        <dbReference type="Proteomes" id="UP000261340"/>
    </source>
</evidence>
<dbReference type="Ensembl" id="ENSACIT00000027077.1">
    <property type="protein sequence ID" value="ENSACIP00000026384.1"/>
    <property type="gene ID" value="ENSACIG00000020424.1"/>
</dbReference>
<keyword evidence="5" id="KW-1185">Reference proteome</keyword>
<feature type="domain" description="N-terminal Ras-GEF" evidence="3">
    <location>
        <begin position="67"/>
        <end position="145"/>
    </location>
</feature>
<proteinExistence type="predicted"/>
<dbReference type="GO" id="GO:0005085">
    <property type="term" value="F:guanyl-nucleotide exchange factor activity"/>
    <property type="evidence" value="ECO:0007669"/>
    <property type="project" value="UniProtKB-KW"/>
</dbReference>
<feature type="region of interest" description="Disordered" evidence="2">
    <location>
        <begin position="115"/>
        <end position="145"/>
    </location>
</feature>
<accession>A0A3Q0SN75</accession>